<dbReference type="InterPro" id="IPR037185">
    <property type="entry name" value="EmrE-like"/>
</dbReference>
<dbReference type="PANTHER" id="PTHR22911:SF137">
    <property type="entry name" value="SOLUTE CARRIER FAMILY 35 MEMBER G2-RELATED"/>
    <property type="match status" value="1"/>
</dbReference>
<keyword evidence="1" id="KW-1133">Transmembrane helix</keyword>
<evidence type="ECO:0000313" key="3">
    <source>
        <dbReference type="EMBL" id="OHA55064.1"/>
    </source>
</evidence>
<dbReference type="AlphaFoldDB" id="A0A1G2Q3C4"/>
<feature type="transmembrane region" description="Helical" evidence="1">
    <location>
        <begin position="62"/>
        <end position="79"/>
    </location>
</feature>
<dbReference type="Proteomes" id="UP000177575">
    <property type="component" value="Unassembled WGS sequence"/>
</dbReference>
<evidence type="ECO:0000256" key="1">
    <source>
        <dbReference type="SAM" id="Phobius"/>
    </source>
</evidence>
<feature type="transmembrane region" description="Helical" evidence="1">
    <location>
        <begin position="147"/>
        <end position="169"/>
    </location>
</feature>
<comment type="caution">
    <text evidence="3">The sequence shown here is derived from an EMBL/GenBank/DDBJ whole genome shotgun (WGS) entry which is preliminary data.</text>
</comment>
<name>A0A1G2Q3C4_9BACT</name>
<feature type="transmembrane region" description="Helical" evidence="1">
    <location>
        <begin position="271"/>
        <end position="288"/>
    </location>
</feature>
<sequence>MLGLLALLAAIIAWGFGDFSIQKSTRAFGDVRTLIFIGLTGIIGLFPFVYNEIAVLFQDSARLLLLSATGVVIFAAAILDFEALRRGKIAVIEPVLSFELPIAVALAAVFLGERLTPVQFVLAATTFSGIILSVTQHHRHLMYHRRLLEPGVIFAIVGAIVMGGVNFLVGLSSQQTSPVMAIWFTNIVFTLLSLVYLVWRGEVRHLFKGVAKNPLPVISVCIFDNAAWLLFAVAVTYIPIAIATTISESYIALAVLLGLFINKEKLQHHQYAGVIIAIVSVILLSLTVS</sequence>
<dbReference type="Pfam" id="PF00892">
    <property type="entry name" value="EamA"/>
    <property type="match status" value="2"/>
</dbReference>
<feature type="transmembrane region" description="Helical" evidence="1">
    <location>
        <begin position="33"/>
        <end position="50"/>
    </location>
</feature>
<reference evidence="3 4" key="1">
    <citation type="journal article" date="2016" name="Nat. Commun.">
        <title>Thousands of microbial genomes shed light on interconnected biogeochemical processes in an aquifer system.</title>
        <authorList>
            <person name="Anantharaman K."/>
            <person name="Brown C.T."/>
            <person name="Hug L.A."/>
            <person name="Sharon I."/>
            <person name="Castelle C.J."/>
            <person name="Probst A.J."/>
            <person name="Thomas B.C."/>
            <person name="Singh A."/>
            <person name="Wilkins M.J."/>
            <person name="Karaoz U."/>
            <person name="Brodie E.L."/>
            <person name="Williams K.H."/>
            <person name="Hubbard S.S."/>
            <person name="Banfield J.F."/>
        </authorList>
    </citation>
    <scope>NUCLEOTIDE SEQUENCE [LARGE SCALE GENOMIC DNA]</scope>
</reference>
<accession>A0A1G2Q3C4</accession>
<dbReference type="InterPro" id="IPR000620">
    <property type="entry name" value="EamA_dom"/>
</dbReference>
<feature type="transmembrane region" description="Helical" evidence="1">
    <location>
        <begin position="181"/>
        <end position="199"/>
    </location>
</feature>
<feature type="domain" description="EamA" evidence="2">
    <location>
        <begin position="150"/>
        <end position="285"/>
    </location>
</feature>
<protein>
    <recommendedName>
        <fullName evidence="2">EamA domain-containing protein</fullName>
    </recommendedName>
</protein>
<keyword evidence="1" id="KW-0812">Transmembrane</keyword>
<dbReference type="GO" id="GO:0016020">
    <property type="term" value="C:membrane"/>
    <property type="evidence" value="ECO:0007669"/>
    <property type="project" value="InterPro"/>
</dbReference>
<feature type="domain" description="EamA" evidence="2">
    <location>
        <begin position="2"/>
        <end position="134"/>
    </location>
</feature>
<feature type="transmembrane region" description="Helical" evidence="1">
    <location>
        <begin position="211"/>
        <end position="231"/>
    </location>
</feature>
<proteinExistence type="predicted"/>
<keyword evidence="1" id="KW-0472">Membrane</keyword>
<feature type="transmembrane region" description="Helical" evidence="1">
    <location>
        <begin position="91"/>
        <end position="111"/>
    </location>
</feature>
<organism evidence="3 4">
    <name type="scientific">Candidatus Veblenbacteria bacterium RIFOXYB1_FULL_43_13</name>
    <dbReference type="NCBI Taxonomy" id="1802426"/>
    <lineage>
        <taxon>Bacteria</taxon>
        <taxon>Candidatus Vebleniibacteriota</taxon>
    </lineage>
</organism>
<feature type="transmembrane region" description="Helical" evidence="1">
    <location>
        <begin position="237"/>
        <end position="259"/>
    </location>
</feature>
<feature type="transmembrane region" description="Helical" evidence="1">
    <location>
        <begin position="6"/>
        <end position="21"/>
    </location>
</feature>
<dbReference type="EMBL" id="MHTC01000028">
    <property type="protein sequence ID" value="OHA55064.1"/>
    <property type="molecule type" value="Genomic_DNA"/>
</dbReference>
<feature type="transmembrane region" description="Helical" evidence="1">
    <location>
        <begin position="117"/>
        <end position="135"/>
    </location>
</feature>
<evidence type="ECO:0000259" key="2">
    <source>
        <dbReference type="Pfam" id="PF00892"/>
    </source>
</evidence>
<gene>
    <name evidence="3" type="ORF">A2388_01260</name>
</gene>
<evidence type="ECO:0000313" key="4">
    <source>
        <dbReference type="Proteomes" id="UP000177575"/>
    </source>
</evidence>
<dbReference type="PANTHER" id="PTHR22911">
    <property type="entry name" value="ACYL-MALONYL CONDENSING ENZYME-RELATED"/>
    <property type="match status" value="1"/>
</dbReference>
<dbReference type="SUPFAM" id="SSF103481">
    <property type="entry name" value="Multidrug resistance efflux transporter EmrE"/>
    <property type="match status" value="2"/>
</dbReference>